<dbReference type="EnsemblPlants" id="MELO3C024560.2.1">
    <property type="protein sequence ID" value="MELO3C024560.2.1"/>
    <property type="gene ID" value="MELO3C024560.2"/>
</dbReference>
<dbReference type="GO" id="GO:0003677">
    <property type="term" value="F:DNA binding"/>
    <property type="evidence" value="ECO:0007669"/>
    <property type="project" value="UniProtKB-KW"/>
</dbReference>
<dbReference type="InParanoid" id="A0A1S3CHU2"/>
<evidence type="ECO:0000313" key="8">
    <source>
        <dbReference type="Proteomes" id="UP001652600"/>
    </source>
</evidence>
<keyword evidence="3" id="KW-0804">Transcription</keyword>
<dbReference type="KEGG" id="cmo:103500913"/>
<dbReference type="InterPro" id="IPR036093">
    <property type="entry name" value="NAC_dom_sf"/>
</dbReference>
<evidence type="ECO:0000313" key="9">
    <source>
        <dbReference type="RefSeq" id="XP_008462590.2"/>
    </source>
</evidence>
<dbReference type="PROSITE" id="PS51005">
    <property type="entry name" value="NAC"/>
    <property type="match status" value="1"/>
</dbReference>
<dbReference type="RefSeq" id="XP_008462590.2">
    <property type="nucleotide sequence ID" value="XM_008464368.3"/>
</dbReference>
<evidence type="ECO:0000256" key="3">
    <source>
        <dbReference type="ARBA" id="ARBA00023163"/>
    </source>
</evidence>
<gene>
    <name evidence="9" type="primary">LOC103500913</name>
</gene>
<keyword evidence="4" id="KW-0539">Nucleus</keyword>
<evidence type="ECO:0000313" key="7">
    <source>
        <dbReference type="EnsemblPlants" id="MELO3C024560.2.1"/>
    </source>
</evidence>
<keyword evidence="2" id="KW-0238">DNA-binding</keyword>
<evidence type="ECO:0000256" key="2">
    <source>
        <dbReference type="ARBA" id="ARBA00023125"/>
    </source>
</evidence>
<reference evidence="9" key="2">
    <citation type="submission" date="2025-05" db="UniProtKB">
        <authorList>
            <consortium name="RefSeq"/>
        </authorList>
    </citation>
    <scope>IDENTIFICATION</scope>
    <source>
        <tissue evidence="9">Stem</tissue>
    </source>
</reference>
<accession>A0A9I9DVR2</accession>
<dbReference type="SUPFAM" id="SSF101941">
    <property type="entry name" value="NAC domain"/>
    <property type="match status" value="1"/>
</dbReference>
<evidence type="ECO:0000256" key="5">
    <source>
        <dbReference type="SAM" id="MobiDB-lite"/>
    </source>
</evidence>
<accession>A0A1S3CHU2</accession>
<dbReference type="PANTHER" id="PTHR31744:SF220">
    <property type="entry name" value="LOW QUALITY PROTEIN: NAC DOMAIN-CONTAINING PROTEIN 90-LIKE"/>
    <property type="match status" value="1"/>
</dbReference>
<dbReference type="GO" id="GO:0006355">
    <property type="term" value="P:regulation of DNA-templated transcription"/>
    <property type="evidence" value="ECO:0007669"/>
    <property type="project" value="InterPro"/>
</dbReference>
<feature type="region of interest" description="Disordered" evidence="5">
    <location>
        <begin position="171"/>
        <end position="249"/>
    </location>
</feature>
<organism evidence="8 9">
    <name type="scientific">Cucumis melo</name>
    <name type="common">Muskmelon</name>
    <dbReference type="NCBI Taxonomy" id="3656"/>
    <lineage>
        <taxon>Eukaryota</taxon>
        <taxon>Viridiplantae</taxon>
        <taxon>Streptophyta</taxon>
        <taxon>Embryophyta</taxon>
        <taxon>Tracheophyta</taxon>
        <taxon>Spermatophyta</taxon>
        <taxon>Magnoliopsida</taxon>
        <taxon>eudicotyledons</taxon>
        <taxon>Gunneridae</taxon>
        <taxon>Pentapetalae</taxon>
        <taxon>rosids</taxon>
        <taxon>fabids</taxon>
        <taxon>Cucurbitales</taxon>
        <taxon>Cucurbitaceae</taxon>
        <taxon>Benincaseae</taxon>
        <taxon>Cucumis</taxon>
    </lineage>
</organism>
<evidence type="ECO:0000256" key="1">
    <source>
        <dbReference type="ARBA" id="ARBA00023015"/>
    </source>
</evidence>
<dbReference type="PANTHER" id="PTHR31744">
    <property type="entry name" value="PROTEIN CUP-SHAPED COTYLEDON 2-RELATED"/>
    <property type="match status" value="1"/>
</dbReference>
<dbReference type="eggNOG" id="ENOG502R44H">
    <property type="taxonomic scope" value="Eukaryota"/>
</dbReference>
<feature type="compositionally biased region" description="Polar residues" evidence="5">
    <location>
        <begin position="190"/>
        <end position="199"/>
    </location>
</feature>
<protein>
    <submittedName>
        <fullName evidence="9">NAC domain-containing protein 90-like</fullName>
    </submittedName>
</protein>
<evidence type="ECO:0000259" key="6">
    <source>
        <dbReference type="PROSITE" id="PS51005"/>
    </source>
</evidence>
<dbReference type="InterPro" id="IPR003441">
    <property type="entry name" value="NAC-dom"/>
</dbReference>
<reference evidence="7" key="1">
    <citation type="submission" date="2023-03" db="UniProtKB">
        <authorList>
            <consortium name="EnsemblPlants"/>
        </authorList>
    </citation>
    <scope>IDENTIFICATION</scope>
</reference>
<keyword evidence="8" id="KW-1185">Reference proteome</keyword>
<dbReference type="Proteomes" id="UP001652600">
    <property type="component" value="Chromosome 8"/>
</dbReference>
<proteinExistence type="predicted"/>
<dbReference type="Gene3D" id="2.170.150.80">
    <property type="entry name" value="NAC domain"/>
    <property type="match status" value="1"/>
</dbReference>
<feature type="compositionally biased region" description="Polar residues" evidence="5">
    <location>
        <begin position="223"/>
        <end position="232"/>
    </location>
</feature>
<feature type="domain" description="NAC" evidence="6">
    <location>
        <begin position="6"/>
        <end position="165"/>
    </location>
</feature>
<dbReference type="Gramene" id="MELO3C024560.2.1">
    <property type="protein sequence ID" value="MELO3C024560.2.1"/>
    <property type="gene ID" value="MELO3C024560.2"/>
</dbReference>
<keyword evidence="1" id="KW-0805">Transcription regulation</keyword>
<dbReference type="Pfam" id="PF02365">
    <property type="entry name" value="NAM"/>
    <property type="match status" value="1"/>
</dbReference>
<sequence length="268" mass="30871">MEGYTLPPGFRFYPTEEELVSFYLYHKLEGGRQYFNGVVDQIIPILDIYHFNPWDLPQFAGEVCKRDEEQWFFFIPRQESEARGGRPKRVTSSGYWKATGSPTYVYSSNNHRSIGIKRSMVFYNGRAPKGTKTQWKMNEYKLVAAEQPFPSTTIPKLSLCRIYKKSKTVRAFDRRPPLPQVEAPIPTELRATTTSQQNDIAGDQFVDDDQKLLSNPPLMATERPSSPESFSSGDDHGESSTNNNDNGQVKMEVDNNELVWDWNHLNWL</sequence>
<name>A0A1S3CHU2_CUCME</name>
<dbReference type="GeneID" id="103500913"/>
<dbReference type="AlphaFoldDB" id="A0A1S3CHU2"/>
<evidence type="ECO:0000256" key="4">
    <source>
        <dbReference type="ARBA" id="ARBA00023242"/>
    </source>
</evidence>